<keyword evidence="1" id="KW-0812">Transmembrane</keyword>
<evidence type="ECO:0000313" key="2">
    <source>
        <dbReference type="EMBL" id="PZT53865.1"/>
    </source>
</evidence>
<name>A0A2W6NDQ3_9BACL</name>
<evidence type="ECO:0000256" key="1">
    <source>
        <dbReference type="SAM" id="Phobius"/>
    </source>
</evidence>
<comment type="caution">
    <text evidence="2">The sequence shown here is derived from an EMBL/GenBank/DDBJ whole genome shotgun (WGS) entry which is preliminary data.</text>
</comment>
<organism evidence="2 3">
    <name type="scientific">Paenibacillus silvae</name>
    <dbReference type="NCBI Taxonomy" id="1325358"/>
    <lineage>
        <taxon>Bacteria</taxon>
        <taxon>Bacillati</taxon>
        <taxon>Bacillota</taxon>
        <taxon>Bacilli</taxon>
        <taxon>Bacillales</taxon>
        <taxon>Paenibacillaceae</taxon>
        <taxon>Paenibacillus</taxon>
    </lineage>
</organism>
<feature type="transmembrane region" description="Helical" evidence="1">
    <location>
        <begin position="44"/>
        <end position="62"/>
    </location>
</feature>
<accession>A0A2W6NDQ3</accession>
<dbReference type="AlphaFoldDB" id="A0A2W6NDQ3"/>
<gene>
    <name evidence="2" type="ORF">DN757_20055</name>
</gene>
<proteinExistence type="predicted"/>
<dbReference type="Proteomes" id="UP000249204">
    <property type="component" value="Unassembled WGS sequence"/>
</dbReference>
<sequence length="65" mass="7348">MSFLPFTNKSLQCANTPPLLFRGLILLYRFAELDLILGGEGGKALLMTDIIFCYIIVNFSYVENK</sequence>
<dbReference type="EMBL" id="QKWW01000059">
    <property type="protein sequence ID" value="PZT53865.1"/>
    <property type="molecule type" value="Genomic_DNA"/>
</dbReference>
<evidence type="ECO:0000313" key="3">
    <source>
        <dbReference type="Proteomes" id="UP000249204"/>
    </source>
</evidence>
<keyword evidence="1" id="KW-1133">Transmembrane helix</keyword>
<protein>
    <submittedName>
        <fullName evidence="2">Uncharacterized protein</fullName>
    </submittedName>
</protein>
<reference evidence="2 3" key="1">
    <citation type="submission" date="2018-06" db="EMBL/GenBank/DDBJ databases">
        <title>Isolation of heavy metals resistant Paenibacillus silvae NC2 from Gold-Copper mine in ZiJin, China.</title>
        <authorList>
            <person name="Xu J."/>
            <person name="Mazhar H.S."/>
            <person name="Rensing C."/>
        </authorList>
    </citation>
    <scope>NUCLEOTIDE SEQUENCE [LARGE SCALE GENOMIC DNA]</scope>
    <source>
        <strain evidence="2 3">NC2</strain>
    </source>
</reference>
<keyword evidence="1" id="KW-0472">Membrane</keyword>